<evidence type="ECO:0000256" key="1">
    <source>
        <dbReference type="ARBA" id="ARBA00011073"/>
    </source>
</evidence>
<dbReference type="InterPro" id="IPR050131">
    <property type="entry name" value="Peptidase_S8_subtilisin-like"/>
</dbReference>
<feature type="domain" description="Peptidase S8/S53" evidence="6">
    <location>
        <begin position="165"/>
        <end position="424"/>
    </location>
</feature>
<dbReference type="InterPro" id="IPR026444">
    <property type="entry name" value="Secre_tail"/>
</dbReference>
<dbReference type="PANTHER" id="PTHR43806:SF11">
    <property type="entry name" value="CEREVISIN-RELATED"/>
    <property type="match status" value="1"/>
</dbReference>
<dbReference type="EMBL" id="NJBN01000002">
    <property type="protein sequence ID" value="TKJ41637.1"/>
    <property type="molecule type" value="Genomic_DNA"/>
</dbReference>
<dbReference type="InterPro" id="IPR018247">
    <property type="entry name" value="EF_Hand_1_Ca_BS"/>
</dbReference>
<dbReference type="NCBIfam" id="TIGR04183">
    <property type="entry name" value="Por_Secre_tail"/>
    <property type="match status" value="1"/>
</dbReference>
<feature type="active site" description="Charge relay system" evidence="5">
    <location>
        <position position="240"/>
    </location>
</feature>
<dbReference type="InterPro" id="IPR022398">
    <property type="entry name" value="Peptidase_S8_His-AS"/>
</dbReference>
<comment type="similarity">
    <text evidence="1 5">Belongs to the peptidase S8 family.</text>
</comment>
<dbReference type="GO" id="GO:0004252">
    <property type="term" value="F:serine-type endopeptidase activity"/>
    <property type="evidence" value="ECO:0007669"/>
    <property type="project" value="UniProtKB-UniRule"/>
</dbReference>
<dbReference type="PRINTS" id="PR00723">
    <property type="entry name" value="SUBTILISIN"/>
</dbReference>
<dbReference type="Proteomes" id="UP000319619">
    <property type="component" value="Unassembled WGS sequence"/>
</dbReference>
<accession>A0A532V3R6</accession>
<feature type="active site" description="Charge relay system" evidence="5">
    <location>
        <position position="172"/>
    </location>
</feature>
<reference evidence="7 8" key="1">
    <citation type="submission" date="2017-06" db="EMBL/GenBank/DDBJ databases">
        <title>Novel microbial phyla capable of carbon fixation and sulfur reduction in deep-sea sediments.</title>
        <authorList>
            <person name="Huang J."/>
            <person name="Baker B."/>
            <person name="Wang Y."/>
        </authorList>
    </citation>
    <scope>NUCLEOTIDE SEQUENCE [LARGE SCALE GENOMIC DNA]</scope>
    <source>
        <strain evidence="7">B3_LCP</strain>
    </source>
</reference>
<feature type="active site" description="Charge relay system" evidence="5">
    <location>
        <position position="391"/>
    </location>
</feature>
<name>A0A532V3R6_UNCL8</name>
<protein>
    <recommendedName>
        <fullName evidence="6">Peptidase S8/S53 domain-containing protein</fullName>
    </recommendedName>
</protein>
<dbReference type="GO" id="GO:0006508">
    <property type="term" value="P:proteolysis"/>
    <property type="evidence" value="ECO:0007669"/>
    <property type="project" value="UniProtKB-KW"/>
</dbReference>
<sequence>MRYFYHFGAVFVLCILIGVVSIASPPLLTANNEWQGRLVIEVDAALVPLEISNESDLALTGIAELDNLARSYGVYSMSKLFPNVRNRENSHYPALSRFYLLEFSPEVSLSGITAAYSVASAVTHAEPYYVFHPLHTPNDSLYYAQWALTHINAETAFDYSLGSEEIIIGVVDMGIDTTHEDLRGNLWINPGEDLNGNGIVDPSEWNNIDDEGNGFVDDFWGWNFYDNDNIVQESPLSSGHGTFVSGGVSAVTDNYVGIASLGCKAKIMTAKVGEDFYIVTGIEGITYCVENGADVINLSWGSPTLPYYLQVVLDYAWSEGVVVVAAAGGDGGMIPIYPAACDNVLAVSSTDADDHLAPFANYGYWVDVFAPGIDILSTFPSDNYDMWSGTSGSAALASGLASFIWAADLTLTNEEIVDHILATSVEIDSLNPGFEGLLRIDAGAALAGIFLDIVLTPENPPIIIPASGATFNYNIMVENSDDVEHESDLWVYIILPDNTQYGPVLGPVSLTLAGNSSVDRDRSQRVPANAPAGSYQMIACLGSYPGSICSRDTIPFDKLGSTIQSSNIGDIITGDSSASSELSEVVQVLPNPFNPVATIGFYLETAGSVELMVFDVHGRPVKQVEKTHLFAGRLQSGYHEIEFDGSGLPSGVYIYRLMMENRVHTGKMILMK</sequence>
<proteinExistence type="inferred from homology"/>
<keyword evidence="4 5" id="KW-0720">Serine protease</keyword>
<evidence type="ECO:0000256" key="2">
    <source>
        <dbReference type="ARBA" id="ARBA00022670"/>
    </source>
</evidence>
<evidence type="ECO:0000256" key="3">
    <source>
        <dbReference type="ARBA" id="ARBA00022801"/>
    </source>
</evidence>
<evidence type="ECO:0000256" key="4">
    <source>
        <dbReference type="ARBA" id="ARBA00022825"/>
    </source>
</evidence>
<dbReference type="InterPro" id="IPR000209">
    <property type="entry name" value="Peptidase_S8/S53_dom"/>
</dbReference>
<dbReference type="PROSITE" id="PS51892">
    <property type="entry name" value="SUBTILASE"/>
    <property type="match status" value="1"/>
</dbReference>
<dbReference type="PROSITE" id="PS00137">
    <property type="entry name" value="SUBTILASE_HIS"/>
    <property type="match status" value="1"/>
</dbReference>
<keyword evidence="3 5" id="KW-0378">Hydrolase</keyword>
<dbReference type="InterPro" id="IPR036852">
    <property type="entry name" value="Peptidase_S8/S53_dom_sf"/>
</dbReference>
<dbReference type="SUPFAM" id="SSF52743">
    <property type="entry name" value="Subtilisin-like"/>
    <property type="match status" value="1"/>
</dbReference>
<dbReference type="InterPro" id="IPR015500">
    <property type="entry name" value="Peptidase_S8_subtilisin-rel"/>
</dbReference>
<comment type="caution">
    <text evidence="7">The sequence shown here is derived from an EMBL/GenBank/DDBJ whole genome shotgun (WGS) entry which is preliminary data.</text>
</comment>
<dbReference type="PANTHER" id="PTHR43806">
    <property type="entry name" value="PEPTIDASE S8"/>
    <property type="match status" value="1"/>
</dbReference>
<gene>
    <name evidence="7" type="ORF">CEE37_03460</name>
</gene>
<evidence type="ECO:0000313" key="8">
    <source>
        <dbReference type="Proteomes" id="UP000319619"/>
    </source>
</evidence>
<dbReference type="Gene3D" id="3.40.50.200">
    <property type="entry name" value="Peptidase S8/S53 domain"/>
    <property type="match status" value="1"/>
</dbReference>
<evidence type="ECO:0000256" key="5">
    <source>
        <dbReference type="PROSITE-ProRule" id="PRU01240"/>
    </source>
</evidence>
<dbReference type="PROSITE" id="PS00018">
    <property type="entry name" value="EF_HAND_1"/>
    <property type="match status" value="1"/>
</dbReference>
<evidence type="ECO:0000259" key="6">
    <source>
        <dbReference type="Pfam" id="PF00082"/>
    </source>
</evidence>
<keyword evidence="2 5" id="KW-0645">Protease</keyword>
<evidence type="ECO:0000313" key="7">
    <source>
        <dbReference type="EMBL" id="TKJ41637.1"/>
    </source>
</evidence>
<dbReference type="AlphaFoldDB" id="A0A532V3R6"/>
<organism evidence="7 8">
    <name type="scientific">candidate division LCP-89 bacterium B3_LCP</name>
    <dbReference type="NCBI Taxonomy" id="2012998"/>
    <lineage>
        <taxon>Bacteria</taxon>
        <taxon>Pseudomonadati</taxon>
        <taxon>Bacteria division LCP-89</taxon>
    </lineage>
</organism>
<dbReference type="Pfam" id="PF00082">
    <property type="entry name" value="Peptidase_S8"/>
    <property type="match status" value="1"/>
</dbReference>